<dbReference type="InterPro" id="IPR036956">
    <property type="entry name" value="Impact_N_sf"/>
</dbReference>
<accession>A0A0B0DC93</accession>
<dbReference type="PANTHER" id="PTHR16301:SF20">
    <property type="entry name" value="IMPACT FAMILY MEMBER YIGZ"/>
    <property type="match status" value="1"/>
</dbReference>
<dbReference type="AlphaFoldDB" id="A0A0B0DC93"/>
<dbReference type="InterPro" id="IPR023582">
    <property type="entry name" value="Impact"/>
</dbReference>
<proteinExistence type="inferred from homology"/>
<dbReference type="Pfam" id="PF01205">
    <property type="entry name" value="Impact_N"/>
    <property type="match status" value="1"/>
</dbReference>
<dbReference type="EMBL" id="JROM01000016">
    <property type="protein sequence ID" value="KHE75023.1"/>
    <property type="molecule type" value="Genomic_DNA"/>
</dbReference>
<reference evidence="3 4" key="1">
    <citation type="submission" date="2014-09" db="EMBL/GenBank/DDBJ databases">
        <title>High-quality draft genome sequence of Kocuria marina SO9-6, an actinobacterium isolated from a copper mine.</title>
        <authorList>
            <person name="Castro D.B."/>
            <person name="Pereira L.B."/>
            <person name="Silva M.V."/>
            <person name="Silva B.P."/>
            <person name="Zanardi B.R."/>
            <person name="Carlos C."/>
            <person name="Belgini D.R."/>
            <person name="Limache E.G."/>
            <person name="Lacerda G.V."/>
            <person name="Nery M.B."/>
            <person name="Gomes M.B."/>
            <person name="Souza S."/>
            <person name="Silva T.M."/>
            <person name="Rodrigues V.D."/>
            <person name="Paulino L.C."/>
            <person name="Vicentini R."/>
            <person name="Ferraz L.F."/>
            <person name="Ottoboni L.M."/>
        </authorList>
    </citation>
    <scope>NUCLEOTIDE SEQUENCE [LARGE SCALE GENOMIC DNA]</scope>
    <source>
        <strain evidence="3 4">SO9-6</strain>
    </source>
</reference>
<dbReference type="eggNOG" id="COG1739">
    <property type="taxonomic scope" value="Bacteria"/>
</dbReference>
<evidence type="ECO:0000313" key="4">
    <source>
        <dbReference type="Proteomes" id="UP000030664"/>
    </source>
</evidence>
<protein>
    <submittedName>
        <fullName evidence="3">Xaa-Pro dipeptidase</fullName>
    </submittedName>
</protein>
<dbReference type="RefSeq" id="WP_035962085.1">
    <property type="nucleotide sequence ID" value="NZ_JROM01000016.1"/>
</dbReference>
<dbReference type="InterPro" id="IPR020568">
    <property type="entry name" value="Ribosomal_Su5_D2-typ_SF"/>
</dbReference>
<dbReference type="PANTHER" id="PTHR16301">
    <property type="entry name" value="IMPACT-RELATED"/>
    <property type="match status" value="1"/>
</dbReference>
<sequence>MPAESFSHDAADSRVSYTVPRRGIVHSAELEIKKSRFLALLTRVDTEAEAREFISRVAAEHRDARHHCSAFVLGPTRATTRSSDDGEPAGTAGMPMLQALTAHATARQRTADEAGDLSDVCAVVVRWFGGVKLGAGGLVRAYSGAVTAALDTAPLVRRMRCRELTLPLPHAEAGRVEAEVRTRGFTVLPTGYGSADATLRLLVADLPGAVDDARAALASITAGHASVHEGPARWEDVPDT</sequence>
<feature type="domain" description="Impact N-terminal" evidence="2">
    <location>
        <begin position="33"/>
        <end position="150"/>
    </location>
</feature>
<comment type="similarity">
    <text evidence="1">Belongs to the IMPACT family.</text>
</comment>
<dbReference type="STRING" id="223184.AS25_04455"/>
<dbReference type="GO" id="GO:0005737">
    <property type="term" value="C:cytoplasm"/>
    <property type="evidence" value="ECO:0007669"/>
    <property type="project" value="TreeGrafter"/>
</dbReference>
<dbReference type="Proteomes" id="UP000030664">
    <property type="component" value="Unassembled WGS sequence"/>
</dbReference>
<name>A0A0B0DC93_9MICC</name>
<comment type="caution">
    <text evidence="3">The sequence shown here is derived from an EMBL/GenBank/DDBJ whole genome shotgun (WGS) entry which is preliminary data.</text>
</comment>
<dbReference type="Gene3D" id="3.30.230.30">
    <property type="entry name" value="Impact, N-terminal domain"/>
    <property type="match status" value="1"/>
</dbReference>
<gene>
    <name evidence="3" type="ORF">AS25_04455</name>
</gene>
<dbReference type="InterPro" id="IPR001498">
    <property type="entry name" value="Impact_N"/>
</dbReference>
<evidence type="ECO:0000259" key="2">
    <source>
        <dbReference type="Pfam" id="PF01205"/>
    </source>
</evidence>
<evidence type="ECO:0000313" key="3">
    <source>
        <dbReference type="EMBL" id="KHE75023.1"/>
    </source>
</evidence>
<organism evidence="3 4">
    <name type="scientific">Kocuria marina</name>
    <dbReference type="NCBI Taxonomy" id="223184"/>
    <lineage>
        <taxon>Bacteria</taxon>
        <taxon>Bacillati</taxon>
        <taxon>Actinomycetota</taxon>
        <taxon>Actinomycetes</taxon>
        <taxon>Micrococcales</taxon>
        <taxon>Micrococcaceae</taxon>
        <taxon>Kocuria</taxon>
    </lineage>
</organism>
<dbReference type="SUPFAM" id="SSF54211">
    <property type="entry name" value="Ribosomal protein S5 domain 2-like"/>
    <property type="match status" value="1"/>
</dbReference>
<evidence type="ECO:0000256" key="1">
    <source>
        <dbReference type="ARBA" id="ARBA00007665"/>
    </source>
</evidence>
<dbReference type="GO" id="GO:0006446">
    <property type="term" value="P:regulation of translational initiation"/>
    <property type="evidence" value="ECO:0007669"/>
    <property type="project" value="TreeGrafter"/>
</dbReference>